<proteinExistence type="predicted"/>
<gene>
    <name evidence="1" type="ORF">ED236_05205</name>
</gene>
<comment type="caution">
    <text evidence="1">The sequence shown here is derived from an EMBL/GenBank/DDBJ whole genome shotgun (WGS) entry which is preliminary data.</text>
</comment>
<protein>
    <submittedName>
        <fullName evidence="1">Uncharacterized protein</fullName>
    </submittedName>
</protein>
<accession>A0A3N0V3N2</accession>
<dbReference type="AlphaFoldDB" id="A0A3N0V3N2"/>
<name>A0A3N0V3N2_9PROT</name>
<dbReference type="RefSeq" id="WP_123236883.1">
    <property type="nucleotide sequence ID" value="NZ_RJVP01000002.1"/>
</dbReference>
<reference evidence="1 2" key="1">
    <citation type="submission" date="2018-10" db="EMBL/GenBank/DDBJ databases">
        <authorList>
            <person name="Chen W.-M."/>
        </authorList>
    </citation>
    <scope>NUCLEOTIDE SEQUENCE [LARGE SCALE GENOMIC DNA]</scope>
    <source>
        <strain evidence="1 2">H-5</strain>
    </source>
</reference>
<sequence length="339" mass="37737">MAHSYIDHVRIDQNTYYIGGWALSDQNEPATGFIFGKKKKHALNFTAIERKDLVKKSGASALMAGFEVALTDAEAKSFFIDSNADISANFADGTSLALTAPRNIKDYIPSKSQGLFDKSITAFIELDFQRLAAYLVLAQEVGITLQLDSPILIEKAIAAIQFARVDTKVAKPLLDRLRLQIQQHSQDPAYSVPALRLALLDAAGKHPLSELAALSTPTSSQDVYPVFCHSVRLLHDFHLSDESAESLKDYMAYSWTNYKLLADMLGEMSLDELECYDRLCFVAQLLYRMSWLKAGEEAVRIKEHEVVGVFRKLFISGLGCIHPNQLAWLQTKASLSQSK</sequence>
<dbReference type="Proteomes" id="UP000275137">
    <property type="component" value="Unassembled WGS sequence"/>
</dbReference>
<keyword evidence="2" id="KW-1185">Reference proteome</keyword>
<evidence type="ECO:0000313" key="2">
    <source>
        <dbReference type="Proteomes" id="UP000275137"/>
    </source>
</evidence>
<dbReference type="EMBL" id="RJVP01000002">
    <property type="protein sequence ID" value="ROH87078.1"/>
    <property type="molecule type" value="Genomic_DNA"/>
</dbReference>
<evidence type="ECO:0000313" key="1">
    <source>
        <dbReference type="EMBL" id="ROH87078.1"/>
    </source>
</evidence>
<organism evidence="1 2">
    <name type="scientific">Pseudomethylobacillus aquaticus</name>
    <dbReference type="NCBI Taxonomy" id="2676064"/>
    <lineage>
        <taxon>Bacteria</taxon>
        <taxon>Pseudomonadati</taxon>
        <taxon>Pseudomonadota</taxon>
        <taxon>Betaproteobacteria</taxon>
        <taxon>Nitrosomonadales</taxon>
        <taxon>Methylophilaceae</taxon>
        <taxon>Pseudomethylobacillus</taxon>
    </lineage>
</organism>